<evidence type="ECO:0000313" key="5">
    <source>
        <dbReference type="Proteomes" id="UP001589818"/>
    </source>
</evidence>
<proteinExistence type="predicted"/>
<dbReference type="InterPro" id="IPR016181">
    <property type="entry name" value="Acyl_CoA_acyltransferase"/>
</dbReference>
<keyword evidence="5" id="KW-1185">Reference proteome</keyword>
<evidence type="ECO:0000313" key="4">
    <source>
        <dbReference type="EMBL" id="MFC0393032.1"/>
    </source>
</evidence>
<evidence type="ECO:0000256" key="2">
    <source>
        <dbReference type="ARBA" id="ARBA00023315"/>
    </source>
</evidence>
<reference evidence="4 5" key="1">
    <citation type="submission" date="2024-09" db="EMBL/GenBank/DDBJ databases">
        <authorList>
            <person name="Sun Q."/>
            <person name="Mori K."/>
        </authorList>
    </citation>
    <scope>NUCLEOTIDE SEQUENCE [LARGE SCALE GENOMIC DNA]</scope>
    <source>
        <strain evidence="4 5">CCM 4839</strain>
    </source>
</reference>
<sequence length="164" mass="19229">MNKLTFIDYTESYLEQVRNTYNYYVEHTTVSFDMEPVSAEQMHQLIQPMDELYRSLIILSDGHYAGYVLYTQHKKKAAYKVTAEVTVYLEPAFGRQGIGSYAVPFVEQLARENHIHSFIATICSENEGSLRLFEKLGYEQCACYKEVAYKFDRWLDLKSYQKIL</sequence>
<protein>
    <submittedName>
        <fullName evidence="4">GNAT family N-acetyltransferase</fullName>
        <ecNumber evidence="4">2.3.-.-</ecNumber>
    </submittedName>
</protein>
<evidence type="ECO:0000259" key="3">
    <source>
        <dbReference type="PROSITE" id="PS51186"/>
    </source>
</evidence>
<dbReference type="PROSITE" id="PS51186">
    <property type="entry name" value="GNAT"/>
    <property type="match status" value="1"/>
</dbReference>
<feature type="domain" description="N-acetyltransferase" evidence="3">
    <location>
        <begin position="4"/>
        <end position="158"/>
    </location>
</feature>
<dbReference type="EC" id="2.3.-.-" evidence="4"/>
<dbReference type="SUPFAM" id="SSF55729">
    <property type="entry name" value="Acyl-CoA N-acyltransferases (Nat)"/>
    <property type="match status" value="1"/>
</dbReference>
<accession>A0ABV6JBA3</accession>
<organism evidence="4 5">
    <name type="scientific">Paenibacillus mendelii</name>
    <dbReference type="NCBI Taxonomy" id="206163"/>
    <lineage>
        <taxon>Bacteria</taxon>
        <taxon>Bacillati</taxon>
        <taxon>Bacillota</taxon>
        <taxon>Bacilli</taxon>
        <taxon>Bacillales</taxon>
        <taxon>Paenibacillaceae</taxon>
        <taxon>Paenibacillus</taxon>
    </lineage>
</organism>
<dbReference type="Gene3D" id="3.40.630.30">
    <property type="match status" value="1"/>
</dbReference>
<keyword evidence="2 4" id="KW-0012">Acyltransferase</keyword>
<dbReference type="RefSeq" id="WP_204818977.1">
    <property type="nucleotide sequence ID" value="NZ_JANHOF010000016.1"/>
</dbReference>
<dbReference type="PANTHER" id="PTHR43072">
    <property type="entry name" value="N-ACETYLTRANSFERASE"/>
    <property type="match status" value="1"/>
</dbReference>
<dbReference type="InterPro" id="IPR000182">
    <property type="entry name" value="GNAT_dom"/>
</dbReference>
<dbReference type="CDD" id="cd04301">
    <property type="entry name" value="NAT_SF"/>
    <property type="match status" value="1"/>
</dbReference>
<dbReference type="Proteomes" id="UP001589818">
    <property type="component" value="Unassembled WGS sequence"/>
</dbReference>
<keyword evidence="1 4" id="KW-0808">Transferase</keyword>
<name>A0ABV6JBA3_9BACL</name>
<dbReference type="Pfam" id="PF13420">
    <property type="entry name" value="Acetyltransf_4"/>
    <property type="match status" value="1"/>
</dbReference>
<comment type="caution">
    <text evidence="4">The sequence shown here is derived from an EMBL/GenBank/DDBJ whole genome shotgun (WGS) entry which is preliminary data.</text>
</comment>
<dbReference type="GO" id="GO:0016746">
    <property type="term" value="F:acyltransferase activity"/>
    <property type="evidence" value="ECO:0007669"/>
    <property type="project" value="UniProtKB-KW"/>
</dbReference>
<dbReference type="EMBL" id="JBHLVF010000028">
    <property type="protein sequence ID" value="MFC0393032.1"/>
    <property type="molecule type" value="Genomic_DNA"/>
</dbReference>
<dbReference type="PANTHER" id="PTHR43072:SF23">
    <property type="entry name" value="UPF0039 PROTEIN C11D3.02C"/>
    <property type="match status" value="1"/>
</dbReference>
<evidence type="ECO:0000256" key="1">
    <source>
        <dbReference type="ARBA" id="ARBA00022679"/>
    </source>
</evidence>
<gene>
    <name evidence="4" type="ORF">ACFFJ8_16825</name>
</gene>